<sequence length="227" mass="24969">MPASSRRARSRRDLAPSSSRGRDRGAISRGRARAGRDRRAISRRARSRRDARDRASISPRSRVDLALRELDGADRAVELAPGEIDARDRAGEKPSPPISLFLLPSDSSSYHSKNPCLGCYQYPSLSSFDFRLLVPLLSDVEPLAVKHLDRGGVADDGVGGDGEVDEIDLESDYDEVVLEEEEDVENDEEEDVENVEDVKVSAIVEESDVEVGAGIEEQNVEGDDYDD</sequence>
<proteinExistence type="predicted"/>
<gene>
    <name evidence="2" type="ORF">CMV_003256</name>
</gene>
<reference evidence="2" key="1">
    <citation type="submission" date="2020-03" db="EMBL/GenBank/DDBJ databases">
        <title>Castanea mollissima Vanexum genome sequencing.</title>
        <authorList>
            <person name="Staton M."/>
        </authorList>
    </citation>
    <scope>NUCLEOTIDE SEQUENCE</scope>
    <source>
        <tissue evidence="2">Leaf</tissue>
    </source>
</reference>
<protein>
    <submittedName>
        <fullName evidence="2">Uncharacterized protein</fullName>
    </submittedName>
</protein>
<evidence type="ECO:0000313" key="3">
    <source>
        <dbReference type="Proteomes" id="UP000737018"/>
    </source>
</evidence>
<organism evidence="2 3">
    <name type="scientific">Castanea mollissima</name>
    <name type="common">Chinese chestnut</name>
    <dbReference type="NCBI Taxonomy" id="60419"/>
    <lineage>
        <taxon>Eukaryota</taxon>
        <taxon>Viridiplantae</taxon>
        <taxon>Streptophyta</taxon>
        <taxon>Embryophyta</taxon>
        <taxon>Tracheophyta</taxon>
        <taxon>Spermatophyta</taxon>
        <taxon>Magnoliopsida</taxon>
        <taxon>eudicotyledons</taxon>
        <taxon>Gunneridae</taxon>
        <taxon>Pentapetalae</taxon>
        <taxon>rosids</taxon>
        <taxon>fabids</taxon>
        <taxon>Fagales</taxon>
        <taxon>Fagaceae</taxon>
        <taxon>Castanea</taxon>
    </lineage>
</organism>
<comment type="caution">
    <text evidence="2">The sequence shown here is derived from an EMBL/GenBank/DDBJ whole genome shotgun (WGS) entry which is preliminary data.</text>
</comment>
<dbReference type="Proteomes" id="UP000737018">
    <property type="component" value="Unassembled WGS sequence"/>
</dbReference>
<dbReference type="EMBL" id="JRKL02000256">
    <property type="protein sequence ID" value="KAF3973320.1"/>
    <property type="molecule type" value="Genomic_DNA"/>
</dbReference>
<keyword evidence="3" id="KW-1185">Reference proteome</keyword>
<feature type="compositionally biased region" description="Basic and acidic residues" evidence="1">
    <location>
        <begin position="48"/>
        <end position="58"/>
    </location>
</feature>
<evidence type="ECO:0000256" key="1">
    <source>
        <dbReference type="SAM" id="MobiDB-lite"/>
    </source>
</evidence>
<feature type="compositionally biased region" description="Basic residues" evidence="1">
    <location>
        <begin position="1"/>
        <end position="10"/>
    </location>
</feature>
<feature type="region of interest" description="Disordered" evidence="1">
    <location>
        <begin position="1"/>
        <end position="58"/>
    </location>
</feature>
<name>A0A8J4RP45_9ROSI</name>
<dbReference type="AlphaFoldDB" id="A0A8J4RP45"/>
<accession>A0A8J4RP45</accession>
<evidence type="ECO:0000313" key="2">
    <source>
        <dbReference type="EMBL" id="KAF3973320.1"/>
    </source>
</evidence>